<comment type="caution">
    <text evidence="1">The sequence shown here is derived from an EMBL/GenBank/DDBJ whole genome shotgun (WGS) entry which is preliminary data.</text>
</comment>
<reference evidence="1 2" key="1">
    <citation type="journal article" date="2015" name="Genome Announc.">
        <title>Draft Genome Sequence of Burkholderia sp. Strain PML1(12), an Ectomycorrhizosphere-Inhabiting Bacterium with Effective Mineral-Weathering Ability.</title>
        <authorList>
            <person name="Uroz S."/>
            <person name="Oger P."/>
        </authorList>
    </citation>
    <scope>NUCLEOTIDE SEQUENCE [LARGE SCALE GENOMIC DNA]</scope>
    <source>
        <strain evidence="2">PML1(12)</strain>
    </source>
</reference>
<accession>A0A0J1CR56</accession>
<dbReference type="EMBL" id="AEJF01000163">
    <property type="protein sequence ID" value="KLU23120.1"/>
    <property type="molecule type" value="Genomic_DNA"/>
</dbReference>
<proteinExistence type="predicted"/>
<name>A0A0J1CR56_9BURK</name>
<gene>
    <name evidence="1" type="ORF">EOS_27260</name>
</gene>
<evidence type="ECO:0000313" key="1">
    <source>
        <dbReference type="EMBL" id="KLU23120.1"/>
    </source>
</evidence>
<dbReference type="RefSeq" id="WP_047895292.1">
    <property type="nucleotide sequence ID" value="NZ_AEJF01000163.1"/>
</dbReference>
<evidence type="ECO:0000313" key="2">
    <source>
        <dbReference type="Proteomes" id="UP000035963"/>
    </source>
</evidence>
<sequence length="113" mass="12585">MYAAELETDALSPLREAVALLQNSELRKSYGFDLYFDIARAQAVQTAILRESSSHQETKAFEELKVNLQTARENAKTSQLDAATKGLDNEITFRLLTPNERQALRKTLATGAP</sequence>
<keyword evidence="2" id="KW-1185">Reference proteome</keyword>
<dbReference type="AlphaFoldDB" id="A0A0J1CR56"/>
<protein>
    <submittedName>
        <fullName evidence="1">Uncharacterized protein</fullName>
    </submittedName>
</protein>
<dbReference type="Proteomes" id="UP000035963">
    <property type="component" value="Unassembled WGS sequence"/>
</dbReference>
<organism evidence="1 2">
    <name type="scientific">Caballeronia mineralivorans PML1(12)</name>
    <dbReference type="NCBI Taxonomy" id="908627"/>
    <lineage>
        <taxon>Bacteria</taxon>
        <taxon>Pseudomonadati</taxon>
        <taxon>Pseudomonadota</taxon>
        <taxon>Betaproteobacteria</taxon>
        <taxon>Burkholderiales</taxon>
        <taxon>Burkholderiaceae</taxon>
        <taxon>Caballeronia</taxon>
    </lineage>
</organism>